<evidence type="ECO:0000256" key="29">
    <source>
        <dbReference type="ARBA" id="ARBA00023273"/>
    </source>
</evidence>
<feature type="binding site" evidence="33">
    <location>
        <position position="368"/>
    </location>
    <ligand>
        <name>Mg(2+)</name>
        <dbReference type="ChEBI" id="CHEBI:18420"/>
        <label>1</label>
        <note>catalytic</note>
    </ligand>
</feature>
<dbReference type="GeneTree" id="ENSGT00940000156549"/>
<feature type="binding site" evidence="32">
    <location>
        <begin position="324"/>
        <end position="329"/>
    </location>
    <ligand>
        <name>ATP</name>
        <dbReference type="ChEBI" id="CHEBI:30616"/>
    </ligand>
</feature>
<keyword evidence="19 31" id="KW-0460">Magnesium</keyword>
<evidence type="ECO:0000256" key="4">
    <source>
        <dbReference type="ARBA" id="ARBA00004496"/>
    </source>
</evidence>
<name>A0A3Q1H348_ANATE</name>
<sequence length="1183" mass="134106">MPRNRAFSEPEYSAEYSADCSVTLPSDPGQAVGRTHEVTVRSSGCCLCLPRFMRLTFAPESLENLYQTYFRRQRHETLLVLVVFAALFDSYVIVMCAVVYTTDKLASVLVASVGLAADILLYLLCRFGLLPDRISRRVVPYALWVLIAAQIFCYLGLNYARFHQASDTVGWQAFFSFSFFLTLPLRLTPIVLITAVSCGVHTLVLGVTIAQQQQEDIQGGALGRQLLANIVIYVCAITVGVMSYYMADRKHRKAFLEARQSLEVKLNLEEQSQQQERLLLSILPKHIADEMLQDMKKEPSQKEMQQFNTMYMYRHENVSILFADIVGFTQLSSSCSAQELVKLLNELFARFDKLAAKYHQLRIKILGDCYYCICGLPDYREDHAACSIMMGLAMVEAISYVREKTQTDVDMRVGVHSGTVLGGVLGQKRWQYDVWSTDVTVANKMEAGGIPGRVHISQSTMECLHGEFAVEPGNGGDRCDYLRERGIETYLVVVPKGPVGKNGINGVKLSVTSSNGNSPLLVNTTECNGSVKTTCTTPEEPEELDTRVVNPSFPNPRRRLRLRDLAERVIDAQENEQELNKLLNEALLERETVQALKGKHTNRLSLRFVDAELETRYSVEKEKQSGAAFCCSCVVLLFTAAMEALIDPWLIANYITFAVGEVLLLILTVCSLAAIFPRVFPKKLVSFSTWIDHTRWARNTWAMAAIFILTMADIVDMVSCFLNTVAPSSSSSTWSGSDGCLDNPKYYSYIAVLALMATTMLVQVSHMVKLTLMLLITVATGIVNIYSWRDIFDHYDLARFQDYSTNTKFQICLLWFCRPYLVPSKFTMTIMIFIMMVSFYYFSRHVEKLARTLFLWKIEVHEQKEKVYEMRRWNEALVTNMLPEHVARHFLGSKKRDEELYSQSYDEIGVMFASIPNFSDFYTEESINNGGIECLRFLNEIISDFDSLLDEPQFRCITKIKTIGSTYMAASGVTPDVSNGYTCIKKEEQSDRERWQHLADLADFALAMKVTLMNINYQSFNNFMLRIGLNKGGVLAGVIGARKPHYDIWGNTVNVASRMESTGVMGNIQVVEDCYNILKEYSFRFVRRGPIFVKGKGELLTYFLKGRDKQGSFINGSSVTLPHQVVDNIHMQYTAYTSVMPQVCILLNTHTCSLSMERHTVCARRDCVRICHISHNLKYELFK</sequence>
<keyword evidence="28 31" id="KW-0456">Lyase</keyword>
<feature type="coiled-coil region" evidence="35">
    <location>
        <begin position="562"/>
        <end position="592"/>
    </location>
</feature>
<evidence type="ECO:0000256" key="22">
    <source>
        <dbReference type="ARBA" id="ARBA00022989"/>
    </source>
</evidence>
<protein>
    <recommendedName>
        <fullName evidence="30 31">Adenylate cyclase type 3</fullName>
        <ecNumber evidence="7 31">4.6.1.1</ecNumber>
    </recommendedName>
</protein>
<dbReference type="SMART" id="SM00044">
    <property type="entry name" value="CYCc"/>
    <property type="match status" value="2"/>
</dbReference>
<feature type="binding site" evidence="32">
    <location>
        <begin position="1054"/>
        <end position="1058"/>
    </location>
    <ligand>
        <name>ATP</name>
        <dbReference type="ChEBI" id="CHEBI:30616"/>
    </ligand>
</feature>
<feature type="transmembrane region" description="Helical" evidence="36">
    <location>
        <begin position="826"/>
        <end position="843"/>
    </location>
</feature>
<evidence type="ECO:0000256" key="30">
    <source>
        <dbReference type="ARBA" id="ARBA00070497"/>
    </source>
</evidence>
<feature type="binding site" evidence="32">
    <location>
        <begin position="366"/>
        <end position="368"/>
    </location>
    <ligand>
        <name>ATP</name>
        <dbReference type="ChEBI" id="CHEBI:30616"/>
    </ligand>
</feature>
<keyword evidence="13 36" id="KW-0812">Transmembrane</keyword>
<dbReference type="GO" id="GO:0005929">
    <property type="term" value="C:cilium"/>
    <property type="evidence" value="ECO:0007669"/>
    <property type="project" value="UniProtKB-SubCell"/>
</dbReference>
<dbReference type="GO" id="GO:0004016">
    <property type="term" value="F:adenylate cyclase activity"/>
    <property type="evidence" value="ECO:0007669"/>
    <property type="project" value="UniProtKB-EC"/>
</dbReference>
<reference evidence="38" key="1">
    <citation type="submission" date="2021-04" db="EMBL/GenBank/DDBJ databases">
        <authorList>
            <consortium name="Wellcome Sanger Institute Data Sharing"/>
        </authorList>
    </citation>
    <scope>NUCLEOTIDE SEQUENCE [LARGE SCALE GENOMIC DNA]</scope>
</reference>
<evidence type="ECO:0000256" key="21">
    <source>
        <dbReference type="ARBA" id="ARBA00022860"/>
    </source>
</evidence>
<feature type="transmembrane region" description="Helical" evidence="36">
    <location>
        <begin position="230"/>
        <end position="247"/>
    </location>
</feature>
<keyword evidence="21" id="KW-0112">Calmodulin-binding</keyword>
<keyword evidence="24" id="KW-0333">Golgi apparatus</keyword>
<evidence type="ECO:0000256" key="12">
    <source>
        <dbReference type="ARBA" id="ARBA00022606"/>
    </source>
</evidence>
<evidence type="ECO:0000256" key="28">
    <source>
        <dbReference type="ARBA" id="ARBA00023239"/>
    </source>
</evidence>
<dbReference type="PANTHER" id="PTHR45627:SF30">
    <property type="entry name" value="ADENYLATE CYCLASE TYPE 3"/>
    <property type="match status" value="1"/>
</dbReference>
<dbReference type="FunCoup" id="A0A3Q1H348">
    <property type="interactions" value="499"/>
</dbReference>
<evidence type="ECO:0000256" key="35">
    <source>
        <dbReference type="SAM" id="Coils"/>
    </source>
</evidence>
<dbReference type="Pfam" id="PF16214">
    <property type="entry name" value="AC_N"/>
    <property type="match status" value="1"/>
</dbReference>
<evidence type="ECO:0000256" key="19">
    <source>
        <dbReference type="ARBA" id="ARBA00022842"/>
    </source>
</evidence>
<comment type="cofactor">
    <cofactor evidence="2">
        <name>Mn(2+)</name>
        <dbReference type="ChEBI" id="CHEBI:29035"/>
    </cofactor>
</comment>
<evidence type="ECO:0000256" key="31">
    <source>
        <dbReference type="PIRNR" id="PIRNR039050"/>
    </source>
</evidence>
<dbReference type="OrthoDB" id="10261550at2759"/>
<evidence type="ECO:0000256" key="10">
    <source>
        <dbReference type="ARBA" id="ARBA00022499"/>
    </source>
</evidence>
<keyword evidence="15" id="KW-0552">Olfaction</keyword>
<evidence type="ECO:0000256" key="20">
    <source>
        <dbReference type="ARBA" id="ARBA00022843"/>
    </source>
</evidence>
<dbReference type="STRING" id="64144.ENSATEP00000001680"/>
<dbReference type="AlphaFoldDB" id="A0A3Q1H348"/>
<dbReference type="GO" id="GO:0005524">
    <property type="term" value="F:ATP binding"/>
    <property type="evidence" value="ECO:0007669"/>
    <property type="project" value="UniProtKB-UniRule"/>
</dbReference>
<feature type="transmembrane region" description="Helical" evidence="36">
    <location>
        <begin position="106"/>
        <end position="129"/>
    </location>
</feature>
<comment type="similarity">
    <text evidence="31 34">Belongs to the adenylyl cyclase class-4/guanylyl cyclase family.</text>
</comment>
<feature type="domain" description="Guanylate cyclase" evidence="37">
    <location>
        <begin position="909"/>
        <end position="1060"/>
    </location>
</feature>
<dbReference type="GO" id="GO:0032400">
    <property type="term" value="P:melanosome localization"/>
    <property type="evidence" value="ECO:0007669"/>
    <property type="project" value="Ensembl"/>
</dbReference>
<dbReference type="Ensembl" id="ENSATET00000001702.3">
    <property type="protein sequence ID" value="ENSATEP00000001680.2"/>
    <property type="gene ID" value="ENSATEG00000001160.3"/>
</dbReference>
<keyword evidence="29" id="KW-0966">Cell projection</keyword>
<evidence type="ECO:0000256" key="8">
    <source>
        <dbReference type="ARBA" id="ARBA00022475"/>
    </source>
</evidence>
<feature type="transmembrane region" description="Helical" evidence="36">
    <location>
        <begin position="746"/>
        <end position="763"/>
    </location>
</feature>
<feature type="binding site" evidence="32">
    <location>
        <begin position="1047"/>
        <end position="1049"/>
    </location>
    <ligand>
        <name>ATP</name>
        <dbReference type="ChEBI" id="CHEBI:30616"/>
    </ligand>
</feature>
<keyword evidence="10" id="KW-1017">Isopeptide bond</keyword>
<comment type="subcellular location">
    <subcellularLocation>
        <location evidence="6">Cell membrane</location>
        <topology evidence="6">Multi-pass membrane protein</topology>
    </subcellularLocation>
    <subcellularLocation>
        <location evidence="3">Cell projection</location>
        <location evidence="3">Cilium</location>
    </subcellularLocation>
    <subcellularLocation>
        <location evidence="4">Cytoplasm</location>
    </subcellularLocation>
    <subcellularLocation>
        <location evidence="5">Golgi apparatus</location>
    </subcellularLocation>
</comment>
<dbReference type="GO" id="GO:0007608">
    <property type="term" value="P:sensory perception of smell"/>
    <property type="evidence" value="ECO:0007669"/>
    <property type="project" value="UniProtKB-KW"/>
</dbReference>
<evidence type="ECO:0000256" key="33">
    <source>
        <dbReference type="PIRSR" id="PIRSR039050-51"/>
    </source>
</evidence>
<feature type="binding site" evidence="32">
    <location>
        <position position="961"/>
    </location>
    <ligand>
        <name>ATP</name>
        <dbReference type="ChEBI" id="CHEBI:30616"/>
    </ligand>
</feature>
<dbReference type="FunFam" id="3.30.70.1230:FF:000009">
    <property type="entry name" value="Adenylate cyclase"/>
    <property type="match status" value="1"/>
</dbReference>
<dbReference type="InterPro" id="IPR029787">
    <property type="entry name" value="Nucleotide_cyclase"/>
</dbReference>
<dbReference type="GO" id="GO:0007189">
    <property type="term" value="P:adenylate cyclase-activating G protein-coupled receptor signaling pathway"/>
    <property type="evidence" value="ECO:0007669"/>
    <property type="project" value="TreeGrafter"/>
</dbReference>
<keyword evidence="9" id="KW-0963">Cytoplasm</keyword>
<evidence type="ECO:0000256" key="16">
    <source>
        <dbReference type="ARBA" id="ARBA00022737"/>
    </source>
</evidence>
<proteinExistence type="inferred from homology"/>
<dbReference type="Proteomes" id="UP000265040">
    <property type="component" value="Chromosome 16"/>
</dbReference>
<evidence type="ECO:0000256" key="1">
    <source>
        <dbReference type="ARBA" id="ARBA00001593"/>
    </source>
</evidence>
<dbReference type="Pfam" id="PF00211">
    <property type="entry name" value="Guanylate_cyc"/>
    <property type="match status" value="2"/>
</dbReference>
<evidence type="ECO:0000256" key="26">
    <source>
        <dbReference type="ARBA" id="ARBA00023180"/>
    </source>
</evidence>
<dbReference type="InterPro" id="IPR018297">
    <property type="entry name" value="A/G_cyclase_CS"/>
</dbReference>
<feature type="transmembrane region" description="Helical" evidence="36">
    <location>
        <begin position="190"/>
        <end position="210"/>
    </location>
</feature>
<reference evidence="38" key="2">
    <citation type="submission" date="2025-08" db="UniProtKB">
        <authorList>
            <consortium name="Ensembl"/>
        </authorList>
    </citation>
    <scope>IDENTIFICATION</scope>
</reference>
<evidence type="ECO:0000256" key="3">
    <source>
        <dbReference type="ARBA" id="ARBA00004138"/>
    </source>
</evidence>
<evidence type="ECO:0000256" key="2">
    <source>
        <dbReference type="ARBA" id="ARBA00001936"/>
    </source>
</evidence>
<evidence type="ECO:0000313" key="39">
    <source>
        <dbReference type="Proteomes" id="UP000265040"/>
    </source>
</evidence>
<keyword evidence="35" id="KW-0175">Coiled coil</keyword>
<keyword evidence="11" id="KW-0597">Phosphoprotein</keyword>
<keyword evidence="18 31" id="KW-0067">ATP-binding</keyword>
<feature type="transmembrane region" description="Helical" evidence="36">
    <location>
        <begin position="701"/>
        <end position="726"/>
    </location>
</feature>
<keyword evidence="12" id="KW-0716">Sensory transduction</keyword>
<keyword evidence="20" id="KW-0832">Ubl conjugation</keyword>
<organism evidence="38 39">
    <name type="scientific">Anabas testudineus</name>
    <name type="common">Climbing perch</name>
    <name type="synonym">Anthias testudineus</name>
    <dbReference type="NCBI Taxonomy" id="64144"/>
    <lineage>
        <taxon>Eukaryota</taxon>
        <taxon>Metazoa</taxon>
        <taxon>Chordata</taxon>
        <taxon>Craniata</taxon>
        <taxon>Vertebrata</taxon>
        <taxon>Euteleostomi</taxon>
        <taxon>Actinopterygii</taxon>
        <taxon>Neopterygii</taxon>
        <taxon>Teleostei</taxon>
        <taxon>Neoteleostei</taxon>
        <taxon>Acanthomorphata</taxon>
        <taxon>Anabantaria</taxon>
        <taxon>Anabantiformes</taxon>
        <taxon>Anabantoidei</taxon>
        <taxon>Anabantidae</taxon>
        <taxon>Anabas</taxon>
    </lineage>
</organism>
<evidence type="ECO:0000256" key="11">
    <source>
        <dbReference type="ARBA" id="ARBA00022553"/>
    </source>
</evidence>
<comment type="cofactor">
    <cofactor evidence="33">
        <name>Mg(2+)</name>
        <dbReference type="ChEBI" id="CHEBI:18420"/>
    </cofactor>
    <cofactor evidence="33">
        <name>Mn(2+)</name>
        <dbReference type="ChEBI" id="CHEBI:29035"/>
    </cofactor>
    <text evidence="33">Binds 2 magnesium ions per subunit. Is also active with manganese (in vitro).</text>
</comment>
<keyword evidence="23 31" id="KW-0115">cAMP biosynthesis</keyword>
<evidence type="ECO:0000256" key="7">
    <source>
        <dbReference type="ARBA" id="ARBA00012201"/>
    </source>
</evidence>
<keyword evidence="27 33" id="KW-0464">Manganese</keyword>
<comment type="function">
    <text evidence="31">Catalyzes the formation of the signaling molecule cAMP in response to G-protein signaling.</text>
</comment>
<feature type="transmembrane region" description="Helical" evidence="36">
    <location>
        <begin position="78"/>
        <end position="100"/>
    </location>
</feature>
<dbReference type="InParanoid" id="A0A3Q1H348"/>
<evidence type="ECO:0000256" key="23">
    <source>
        <dbReference type="ARBA" id="ARBA00022998"/>
    </source>
</evidence>
<evidence type="ECO:0000256" key="18">
    <source>
        <dbReference type="ARBA" id="ARBA00022840"/>
    </source>
</evidence>
<keyword evidence="25 31" id="KW-0472">Membrane</keyword>
<evidence type="ECO:0000256" key="17">
    <source>
        <dbReference type="ARBA" id="ARBA00022741"/>
    </source>
</evidence>
<feature type="transmembrane region" description="Helical" evidence="36">
    <location>
        <begin position="141"/>
        <end position="157"/>
    </location>
</feature>
<keyword evidence="22 36" id="KW-1133">Transmembrane helix</keyword>
<dbReference type="EC" id="4.6.1.1" evidence="7 31"/>
<evidence type="ECO:0000259" key="37">
    <source>
        <dbReference type="PROSITE" id="PS50125"/>
    </source>
</evidence>
<dbReference type="PANTHER" id="PTHR45627">
    <property type="entry name" value="ADENYLATE CYCLASE TYPE 1"/>
    <property type="match status" value="1"/>
</dbReference>
<dbReference type="Gene3D" id="3.30.70.1230">
    <property type="entry name" value="Nucleotide cyclase"/>
    <property type="match status" value="2"/>
</dbReference>
<dbReference type="PIRSF" id="PIRSF039050">
    <property type="entry name" value="Ade_cyc"/>
    <property type="match status" value="1"/>
</dbReference>
<accession>A0A3Q1H348</accession>
<feature type="binding site" evidence="33">
    <location>
        <position position="324"/>
    </location>
    <ligand>
        <name>Mg(2+)</name>
        <dbReference type="ChEBI" id="CHEBI:18420"/>
        <label>1</label>
        <note>catalytic</note>
    </ligand>
</feature>
<keyword evidence="14 31" id="KW-0479">Metal-binding</keyword>
<evidence type="ECO:0000256" key="32">
    <source>
        <dbReference type="PIRSR" id="PIRSR039050-50"/>
    </source>
</evidence>
<feature type="binding site" evidence="33">
    <location>
        <position position="324"/>
    </location>
    <ligand>
        <name>Mg(2+)</name>
        <dbReference type="ChEBI" id="CHEBI:18420"/>
        <label>2</label>
        <note>catalytic</note>
    </ligand>
</feature>
<evidence type="ECO:0000256" key="15">
    <source>
        <dbReference type="ARBA" id="ARBA00022725"/>
    </source>
</evidence>
<keyword evidence="8" id="KW-1003">Cell membrane</keyword>
<evidence type="ECO:0000256" key="34">
    <source>
        <dbReference type="RuleBase" id="RU000405"/>
    </source>
</evidence>
<dbReference type="CDD" id="cd07302">
    <property type="entry name" value="CHD"/>
    <property type="match status" value="2"/>
</dbReference>
<evidence type="ECO:0000256" key="6">
    <source>
        <dbReference type="ARBA" id="ARBA00004651"/>
    </source>
</evidence>
<keyword evidence="17 31" id="KW-0547">Nucleotide-binding</keyword>
<feature type="transmembrane region" description="Helical" evidence="36">
    <location>
        <begin position="652"/>
        <end position="680"/>
    </location>
</feature>
<dbReference type="SUPFAM" id="SSF55073">
    <property type="entry name" value="Nucleotide cyclase"/>
    <property type="match status" value="2"/>
</dbReference>
<evidence type="ECO:0000256" key="36">
    <source>
        <dbReference type="SAM" id="Phobius"/>
    </source>
</evidence>
<feature type="transmembrane region" description="Helical" evidence="36">
    <location>
        <begin position="770"/>
        <end position="788"/>
    </location>
</feature>
<dbReference type="GO" id="GO:0046872">
    <property type="term" value="F:metal ion binding"/>
    <property type="evidence" value="ECO:0007669"/>
    <property type="project" value="UniProtKB-KW"/>
</dbReference>
<evidence type="ECO:0000256" key="5">
    <source>
        <dbReference type="ARBA" id="ARBA00004555"/>
    </source>
</evidence>
<evidence type="ECO:0000256" key="14">
    <source>
        <dbReference type="ARBA" id="ARBA00022723"/>
    </source>
</evidence>
<dbReference type="InterPro" id="IPR001054">
    <property type="entry name" value="A/G_cyclase"/>
</dbReference>
<keyword evidence="39" id="KW-1185">Reference proteome</keyword>
<evidence type="ECO:0000256" key="27">
    <source>
        <dbReference type="ARBA" id="ARBA00023211"/>
    </source>
</evidence>
<feature type="binding site" evidence="32">
    <location>
        <position position="412"/>
    </location>
    <ligand>
        <name>ATP</name>
        <dbReference type="ChEBI" id="CHEBI:30616"/>
    </ligand>
</feature>
<evidence type="ECO:0000256" key="25">
    <source>
        <dbReference type="ARBA" id="ARBA00023136"/>
    </source>
</evidence>
<feature type="binding site" evidence="33">
    <location>
        <position position="368"/>
    </location>
    <ligand>
        <name>Mg(2+)</name>
        <dbReference type="ChEBI" id="CHEBI:18420"/>
        <label>2</label>
        <note>catalytic</note>
    </ligand>
</feature>
<keyword evidence="16" id="KW-0677">Repeat</keyword>
<dbReference type="GO" id="GO:0035556">
    <property type="term" value="P:intracellular signal transduction"/>
    <property type="evidence" value="ECO:0007669"/>
    <property type="project" value="InterPro"/>
</dbReference>
<keyword evidence="26" id="KW-0325">Glycoprotein</keyword>
<comment type="catalytic activity">
    <reaction evidence="1 31">
        <text>ATP = 3',5'-cyclic AMP + diphosphate</text>
        <dbReference type="Rhea" id="RHEA:15389"/>
        <dbReference type="ChEBI" id="CHEBI:30616"/>
        <dbReference type="ChEBI" id="CHEBI:33019"/>
        <dbReference type="ChEBI" id="CHEBI:58165"/>
        <dbReference type="EC" id="4.6.1.1"/>
    </reaction>
</comment>
<dbReference type="GO" id="GO:0005886">
    <property type="term" value="C:plasma membrane"/>
    <property type="evidence" value="ECO:0007669"/>
    <property type="project" value="UniProtKB-SubCell"/>
</dbReference>
<dbReference type="InterPro" id="IPR032628">
    <property type="entry name" value="AC_N"/>
</dbReference>
<dbReference type="InterPro" id="IPR030672">
    <property type="entry name" value="Adcy"/>
</dbReference>
<dbReference type="FunFam" id="3.30.70.1230:FF:000006">
    <property type="entry name" value="Adenylate cyclase"/>
    <property type="match status" value="1"/>
</dbReference>
<dbReference type="GO" id="GO:0006171">
    <property type="term" value="P:cAMP biosynthetic process"/>
    <property type="evidence" value="ECO:0007669"/>
    <property type="project" value="UniProtKB-KW"/>
</dbReference>
<evidence type="ECO:0000313" key="38">
    <source>
        <dbReference type="Ensembl" id="ENSATEP00000001680.2"/>
    </source>
</evidence>
<evidence type="ECO:0000256" key="24">
    <source>
        <dbReference type="ARBA" id="ARBA00023034"/>
    </source>
</evidence>
<dbReference type="GO" id="GO:0005516">
    <property type="term" value="F:calmodulin binding"/>
    <property type="evidence" value="ECO:0007669"/>
    <property type="project" value="UniProtKB-KW"/>
</dbReference>
<dbReference type="PROSITE" id="PS50125">
    <property type="entry name" value="GUANYLATE_CYCLASE_2"/>
    <property type="match status" value="2"/>
</dbReference>
<feature type="domain" description="Guanylate cyclase" evidence="37">
    <location>
        <begin position="319"/>
        <end position="446"/>
    </location>
</feature>
<feature type="binding site" evidence="33">
    <location>
        <position position="325"/>
    </location>
    <ligand>
        <name>Mg(2+)</name>
        <dbReference type="ChEBI" id="CHEBI:18420"/>
        <label>2</label>
        <note>catalytic</note>
    </ligand>
</feature>
<reference evidence="38" key="3">
    <citation type="submission" date="2025-09" db="UniProtKB">
        <authorList>
            <consortium name="Ensembl"/>
        </authorList>
    </citation>
    <scope>IDENTIFICATION</scope>
</reference>
<feature type="binding site" evidence="32">
    <location>
        <position position="1094"/>
    </location>
    <ligand>
        <name>ATP</name>
        <dbReference type="ChEBI" id="CHEBI:30616"/>
    </ligand>
</feature>
<evidence type="ECO:0000256" key="9">
    <source>
        <dbReference type="ARBA" id="ARBA00022490"/>
    </source>
</evidence>
<dbReference type="GO" id="GO:0005794">
    <property type="term" value="C:Golgi apparatus"/>
    <property type="evidence" value="ECO:0007669"/>
    <property type="project" value="UniProtKB-SubCell"/>
</dbReference>
<dbReference type="PROSITE" id="PS00452">
    <property type="entry name" value="GUANYLATE_CYCLASE_1"/>
    <property type="match status" value="2"/>
</dbReference>
<evidence type="ECO:0000256" key="13">
    <source>
        <dbReference type="ARBA" id="ARBA00022692"/>
    </source>
</evidence>